<sequence>MDNKVKFDDKLDKIFTYAKEYLGNLPKDIEVVLKTAFSDVKNLPTLGYNAKKTNDYNDVISLKEYVVKFVDKYTKGFENRPSVRTGNSSKTFPDPIVGKILSIRINTINNNDLKKILDGHSLQMSIENIVGDLLEEYLSLRLADLGWYCCWGSSIDAVDFCNEKGELLQIKNSDNSENSSSSRVRNGTQIMKWARRKSTKENTFYWEDLIALTGAKNISEEDFVKFVSATIEKNPACIYVANEEMYK</sequence>
<dbReference type="InterPro" id="IPR019070">
    <property type="entry name" value="Restrct_endonuc_II_SinI"/>
</dbReference>
<keyword evidence="1" id="KW-0378">Hydrolase</keyword>
<dbReference type="GO" id="GO:0004519">
    <property type="term" value="F:endonuclease activity"/>
    <property type="evidence" value="ECO:0007669"/>
    <property type="project" value="UniProtKB-KW"/>
</dbReference>
<proteinExistence type="predicted"/>
<protein>
    <submittedName>
        <fullName evidence="1">SinI family restriction endonuclease</fullName>
        <ecNumber evidence="1">3.1.21.-</ecNumber>
    </submittedName>
</protein>
<evidence type="ECO:0000313" key="2">
    <source>
        <dbReference type="Proteomes" id="UP001203342"/>
    </source>
</evidence>
<keyword evidence="1" id="KW-0255">Endonuclease</keyword>
<name>A0ABT0TDC1_9FLAO</name>
<dbReference type="RefSeq" id="WP_250579408.1">
    <property type="nucleotide sequence ID" value="NZ_JAMLJN010000001.1"/>
</dbReference>
<comment type="caution">
    <text evidence="1">The sequence shown here is derived from an EMBL/GenBank/DDBJ whole genome shotgun (WGS) entry which is preliminary data.</text>
</comment>
<dbReference type="Proteomes" id="UP001203342">
    <property type="component" value="Unassembled WGS sequence"/>
</dbReference>
<keyword evidence="2" id="KW-1185">Reference proteome</keyword>
<dbReference type="Pfam" id="PF09570">
    <property type="entry name" value="RE_SinI"/>
    <property type="match status" value="1"/>
</dbReference>
<gene>
    <name evidence="1" type="ORF">NAT47_00515</name>
</gene>
<accession>A0ABT0TDC1</accession>
<dbReference type="GO" id="GO:0016787">
    <property type="term" value="F:hydrolase activity"/>
    <property type="evidence" value="ECO:0007669"/>
    <property type="project" value="UniProtKB-KW"/>
</dbReference>
<dbReference type="EC" id="3.1.21.-" evidence="1"/>
<keyword evidence="1" id="KW-0540">Nuclease</keyword>
<dbReference type="EMBL" id="JAMLJN010000001">
    <property type="protein sequence ID" value="MCL9768894.1"/>
    <property type="molecule type" value="Genomic_DNA"/>
</dbReference>
<reference evidence="1 2" key="1">
    <citation type="submission" date="2022-05" db="EMBL/GenBank/DDBJ databases">
        <title>Flavobacterium sp., isolated from activated sludge.</title>
        <authorList>
            <person name="Ran Q."/>
        </authorList>
    </citation>
    <scope>NUCLEOTIDE SEQUENCE [LARGE SCALE GENOMIC DNA]</scope>
    <source>
        <strain evidence="1 2">HXWNR69</strain>
    </source>
</reference>
<evidence type="ECO:0000313" key="1">
    <source>
        <dbReference type="EMBL" id="MCL9768894.1"/>
    </source>
</evidence>
<organism evidence="1 2">
    <name type="scientific">Flavobacterium fragile</name>
    <dbReference type="NCBI Taxonomy" id="2949085"/>
    <lineage>
        <taxon>Bacteria</taxon>
        <taxon>Pseudomonadati</taxon>
        <taxon>Bacteroidota</taxon>
        <taxon>Flavobacteriia</taxon>
        <taxon>Flavobacteriales</taxon>
        <taxon>Flavobacteriaceae</taxon>
        <taxon>Flavobacterium</taxon>
    </lineage>
</organism>